<evidence type="ECO:0000313" key="7">
    <source>
        <dbReference type="Proteomes" id="UP000304912"/>
    </source>
</evidence>
<dbReference type="OrthoDB" id="9790727at2"/>
<dbReference type="EMBL" id="CP039852">
    <property type="protein sequence ID" value="QCZ93347.1"/>
    <property type="molecule type" value="Genomic_DNA"/>
</dbReference>
<dbReference type="InterPro" id="IPR025532">
    <property type="entry name" value="G6P_1-epimerase"/>
</dbReference>
<dbReference type="EC" id="5.1.3.15" evidence="4"/>
<dbReference type="InterPro" id="IPR011013">
    <property type="entry name" value="Gal_mutarotase_sf_dom"/>
</dbReference>
<proteinExistence type="inferred from homology"/>
<dbReference type="AlphaFoldDB" id="A0A5B7YCC9"/>
<dbReference type="PANTHER" id="PTHR11122:SF13">
    <property type="entry name" value="GLUCOSE-6-PHOSPHATE 1-EPIMERASE"/>
    <property type="match status" value="1"/>
</dbReference>
<dbReference type="RefSeq" id="WP_139756092.1">
    <property type="nucleotide sequence ID" value="NZ_CP039852.1"/>
</dbReference>
<keyword evidence="7" id="KW-1185">Reference proteome</keyword>
<dbReference type="GO" id="GO:0005975">
    <property type="term" value="P:carbohydrate metabolic process"/>
    <property type="evidence" value="ECO:0007669"/>
    <property type="project" value="InterPro"/>
</dbReference>
<dbReference type="GO" id="GO:0030246">
    <property type="term" value="F:carbohydrate binding"/>
    <property type="evidence" value="ECO:0007669"/>
    <property type="project" value="UniProtKB-UniRule"/>
</dbReference>
<evidence type="ECO:0000256" key="3">
    <source>
        <dbReference type="ARBA" id="ARBA00023235"/>
    </source>
</evidence>
<dbReference type="PIRSF" id="PIRSF016020">
    <property type="entry name" value="PHexose_mutarotase"/>
    <property type="match status" value="1"/>
</dbReference>
<evidence type="ECO:0000256" key="2">
    <source>
        <dbReference type="ARBA" id="ARBA00005866"/>
    </source>
</evidence>
<gene>
    <name evidence="6" type="ORF">FBQ74_07535</name>
</gene>
<comment type="catalytic activity">
    <reaction evidence="1">
        <text>alpha-D-glucose 6-phosphate = beta-D-glucose 6-phosphate</text>
        <dbReference type="Rhea" id="RHEA:16249"/>
        <dbReference type="ChEBI" id="CHEBI:58225"/>
        <dbReference type="ChEBI" id="CHEBI:58247"/>
        <dbReference type="EC" id="5.1.3.15"/>
    </reaction>
</comment>
<comment type="similarity">
    <text evidence="2 4">Belongs to the glucose-6-phosphate 1-epimerase family.</text>
</comment>
<evidence type="ECO:0000256" key="4">
    <source>
        <dbReference type="PIRNR" id="PIRNR016020"/>
    </source>
</evidence>
<sequence length="283" mass="31407">MSIASSIKVDESSGITYLNIENDFACAQVSLYGGHVLSYVPKKDNKERLWLSPHAVKTGEKPIRGGIPVCWPWFSDDHGREKGELPSHGFLRSQVWKLTSSQDTSEGTEIVITPSFTRADGFEYDCDVSLTVFVGETLTVTLQTVNKGLVPFTFNTALHTYFEVENIANVQLEGLIGDYKDKTNNWAIKSTPADYKIEQETDRIHLDAAKSVIINENGDALTRVNSSGHDSIVVWNPWQGAASISDMDAFGYKQMICVETACTQGYSLSPEERHTLTQIIHPV</sequence>
<dbReference type="InterPro" id="IPR014718">
    <property type="entry name" value="GH-type_carb-bd"/>
</dbReference>
<name>A0A5B7YCC9_9ALTE</name>
<evidence type="ECO:0000256" key="5">
    <source>
        <dbReference type="PIRSR" id="PIRSR016020-1"/>
    </source>
</evidence>
<dbReference type="Pfam" id="PF01263">
    <property type="entry name" value="Aldose_epim"/>
    <property type="match status" value="1"/>
</dbReference>
<evidence type="ECO:0000256" key="1">
    <source>
        <dbReference type="ARBA" id="ARBA00001096"/>
    </source>
</evidence>
<dbReference type="Gene3D" id="2.70.98.10">
    <property type="match status" value="1"/>
</dbReference>
<feature type="active site" evidence="5">
    <location>
        <position position="259"/>
    </location>
</feature>
<dbReference type="InterPro" id="IPR008183">
    <property type="entry name" value="Aldose_1/G6P_1-epimerase"/>
</dbReference>
<feature type="active site" evidence="5">
    <location>
        <position position="159"/>
    </location>
</feature>
<keyword evidence="3 4" id="KW-0413">Isomerase</keyword>
<dbReference type="KEGG" id="salk:FBQ74_07535"/>
<reference evidence="6 7" key="1">
    <citation type="submission" date="2019-04" db="EMBL/GenBank/DDBJ databases">
        <title>Salinimonas iocasae sp. nov., a halophilic bacterium isolated from the outer tube casing of tubeworms in Okinawa Trough.</title>
        <authorList>
            <person name="Zhang H."/>
            <person name="Wang H."/>
            <person name="Li C."/>
        </authorList>
    </citation>
    <scope>NUCLEOTIDE SEQUENCE [LARGE SCALE GENOMIC DNA]</scope>
    <source>
        <strain evidence="6 7">KX18D6</strain>
    </source>
</reference>
<dbReference type="PANTHER" id="PTHR11122">
    <property type="entry name" value="APOSPORY-ASSOCIATED PROTEIN C-RELATED"/>
    <property type="match status" value="1"/>
</dbReference>
<dbReference type="Proteomes" id="UP000304912">
    <property type="component" value="Chromosome"/>
</dbReference>
<evidence type="ECO:0000313" key="6">
    <source>
        <dbReference type="EMBL" id="QCZ93347.1"/>
    </source>
</evidence>
<organism evidence="6 7">
    <name type="scientific">Salinimonas iocasae</name>
    <dbReference type="NCBI Taxonomy" id="2572577"/>
    <lineage>
        <taxon>Bacteria</taxon>
        <taxon>Pseudomonadati</taxon>
        <taxon>Pseudomonadota</taxon>
        <taxon>Gammaproteobacteria</taxon>
        <taxon>Alteromonadales</taxon>
        <taxon>Alteromonadaceae</taxon>
        <taxon>Alteromonas/Salinimonas group</taxon>
        <taxon>Salinimonas</taxon>
    </lineage>
</organism>
<dbReference type="GO" id="GO:0047938">
    <property type="term" value="F:glucose-6-phosphate 1-epimerase activity"/>
    <property type="evidence" value="ECO:0007669"/>
    <property type="project" value="UniProtKB-UniRule"/>
</dbReference>
<dbReference type="SUPFAM" id="SSF74650">
    <property type="entry name" value="Galactose mutarotase-like"/>
    <property type="match status" value="1"/>
</dbReference>
<accession>A0A5B7YCC9</accession>
<dbReference type="CDD" id="cd09020">
    <property type="entry name" value="D-hex-6-P-epi_like"/>
    <property type="match status" value="1"/>
</dbReference>
<protein>
    <recommendedName>
        <fullName evidence="4">Putative glucose-6-phosphate 1-epimerase</fullName>
        <ecNumber evidence="4">5.1.3.15</ecNumber>
    </recommendedName>
</protein>